<feature type="domain" description="TonB-dependent receptor plug" evidence="2">
    <location>
        <begin position="221"/>
        <end position="295"/>
    </location>
</feature>
<dbReference type="GO" id="GO:0044718">
    <property type="term" value="P:siderophore transmembrane transport"/>
    <property type="evidence" value="ECO:0007669"/>
    <property type="project" value="TreeGrafter"/>
</dbReference>
<proteinExistence type="predicted"/>
<dbReference type="PANTHER" id="PTHR30069">
    <property type="entry name" value="TONB-DEPENDENT OUTER MEMBRANE RECEPTOR"/>
    <property type="match status" value="1"/>
</dbReference>
<evidence type="ECO:0000256" key="1">
    <source>
        <dbReference type="ARBA" id="ARBA00022729"/>
    </source>
</evidence>
<dbReference type="InterPro" id="IPR039426">
    <property type="entry name" value="TonB-dep_rcpt-like"/>
</dbReference>
<dbReference type="EMBL" id="JH597773">
    <property type="protein sequence ID" value="EHQ07451.1"/>
    <property type="molecule type" value="Genomic_DNA"/>
</dbReference>
<dbReference type="InterPro" id="IPR012910">
    <property type="entry name" value="Plug_dom"/>
</dbReference>
<keyword evidence="4" id="KW-1185">Reference proteome</keyword>
<accession>H2CCJ1</accession>
<dbReference type="Pfam" id="PF07715">
    <property type="entry name" value="Plug"/>
    <property type="match status" value="1"/>
</dbReference>
<sequence length="959" mass="108402">MRLSAFLLLEHVEKPVERFFDGTGNGSKAPISLTPLLNFLAKMSRRKVFLTLKSRFWNRLLHISAVALLIPGALLAEVAVSGAITVNGRPLVDARIVVEESRSSATTDSGGRFAIAVPASGFYTLRVYTPGGMQSIRREIRPGAFLQITLREEVASEDGFFVLGNRDRTRLSRYSLDKEELRRFPGVYGDSLKAVQSLPGVSPATPVGVSPTANLTSQLKAAGISIGPPYSNSTNGSVVLRGSSARGSRFFLDGFLLPYPFHLGDQASVVNNDFIQGIDVYTGAFPARYGLATGGIVAIRAPDAETITKPSGHFNLAFFLSDAHYEAPLYDSEGVKIYFAGAARKSYPNYVLLQTAPQTIPPNAKFADYADGQFKIGMKTTAHEISLLYAGARDRLRYTQAVAQADKERDAALLSLLNPGSGLNNYNSNTDTRPPVGVDRQFHTGGLRWQLDTGRLSQTVQGQINRFREQFELDFRSPFTGERIFNFEILDNRLEKQAFYELEAEVVKKHLFLRAGSEYRQYDWELSMQNLTESSSANPNTPSFIDTINRLISENRTFRALYDGDRTFYFTSSAFAEAEILYGGFRITPGIRSDYYSLSRDHGSGPRLGVEYLFEQTKTRLLASASRHFAPPGGLEQISFESGNPYLLMEESDHAAGGIEQQIGRSLMIRIEGYHNTYRNLVVEDEWNHRPFSPRTNKRDFVERLDSIIETPLEARPLFYSNEGSGGSHGIELFLIKKAERSSRGFSGWLSFTASWTKRNNHQPRLTEDERTEFNRRTFGKTLFFYHRFGPLQYLQYDDGHEEWLYDNDREELYDLDRTYQASIVMRYGFNANWRLGGHWKYADNVPFTPIVDAERIGGDSGLSTYIPEYSEAFNSARLKPVHQLSVRLDHFDNYEWGYANWFIELINVYGHQNPEKENFNFLYPYVRGFNPEVQYESNYLSSGSRRLPLLNAGLEMRF</sequence>
<protein>
    <submittedName>
        <fullName evidence="3">TonB-dependent receptor plug</fullName>
    </submittedName>
</protein>
<organism evidence="3 4">
    <name type="scientific">Leptonema illini DSM 21528</name>
    <dbReference type="NCBI Taxonomy" id="929563"/>
    <lineage>
        <taxon>Bacteria</taxon>
        <taxon>Pseudomonadati</taxon>
        <taxon>Spirochaetota</taxon>
        <taxon>Spirochaetia</taxon>
        <taxon>Leptospirales</taxon>
        <taxon>Leptospiraceae</taxon>
        <taxon>Leptonema</taxon>
    </lineage>
</organism>
<gene>
    <name evidence="3" type="ORF">Lepil_2780</name>
</gene>
<dbReference type="Gene3D" id="2.170.130.10">
    <property type="entry name" value="TonB-dependent receptor, plug domain"/>
    <property type="match status" value="1"/>
</dbReference>
<keyword evidence="3" id="KW-0675">Receptor</keyword>
<evidence type="ECO:0000313" key="4">
    <source>
        <dbReference type="Proteomes" id="UP000005737"/>
    </source>
</evidence>
<dbReference type="HOGENOM" id="CLU_349445_0_0_12"/>
<name>H2CCJ1_9LEPT</name>
<keyword evidence="1" id="KW-0732">Signal</keyword>
<dbReference type="Proteomes" id="UP000005737">
    <property type="component" value="Unassembled WGS sequence"/>
</dbReference>
<dbReference type="STRING" id="183.GCA_002009735_01910"/>
<dbReference type="SUPFAM" id="SSF56935">
    <property type="entry name" value="Porins"/>
    <property type="match status" value="1"/>
</dbReference>
<evidence type="ECO:0000259" key="2">
    <source>
        <dbReference type="Pfam" id="PF07715"/>
    </source>
</evidence>
<dbReference type="SUPFAM" id="SSF49464">
    <property type="entry name" value="Carboxypeptidase regulatory domain-like"/>
    <property type="match status" value="1"/>
</dbReference>
<dbReference type="InterPro" id="IPR037066">
    <property type="entry name" value="Plug_dom_sf"/>
</dbReference>
<dbReference type="AlphaFoldDB" id="H2CCJ1"/>
<dbReference type="GO" id="GO:0015344">
    <property type="term" value="F:siderophore uptake transmembrane transporter activity"/>
    <property type="evidence" value="ECO:0007669"/>
    <property type="project" value="TreeGrafter"/>
</dbReference>
<evidence type="ECO:0000313" key="3">
    <source>
        <dbReference type="EMBL" id="EHQ07451.1"/>
    </source>
</evidence>
<dbReference type="PANTHER" id="PTHR30069:SF29">
    <property type="entry name" value="HEMOGLOBIN AND HEMOGLOBIN-HAPTOGLOBIN-BINDING PROTEIN 1-RELATED"/>
    <property type="match status" value="1"/>
</dbReference>
<reference evidence="3 4" key="1">
    <citation type="submission" date="2011-10" db="EMBL/GenBank/DDBJ databases">
        <title>The Improved High-Quality Draft genome of Leptonema illini DSM 21528.</title>
        <authorList>
            <consortium name="US DOE Joint Genome Institute (JGI-PGF)"/>
            <person name="Lucas S."/>
            <person name="Copeland A."/>
            <person name="Lapidus A."/>
            <person name="Glavina del Rio T."/>
            <person name="Dalin E."/>
            <person name="Tice H."/>
            <person name="Bruce D."/>
            <person name="Goodwin L."/>
            <person name="Pitluck S."/>
            <person name="Peters L."/>
            <person name="Mikhailova N."/>
            <person name="Held B."/>
            <person name="Kyrpides N."/>
            <person name="Mavromatis K."/>
            <person name="Ivanova N."/>
            <person name="Markowitz V."/>
            <person name="Cheng J.-F."/>
            <person name="Hugenholtz P."/>
            <person name="Woyke T."/>
            <person name="Wu D."/>
            <person name="Gronow S."/>
            <person name="Wellnitz S."/>
            <person name="Brambilla E.-M."/>
            <person name="Klenk H.-P."/>
            <person name="Eisen J.A."/>
        </authorList>
    </citation>
    <scope>NUCLEOTIDE SEQUENCE [LARGE SCALE GENOMIC DNA]</scope>
    <source>
        <strain evidence="3 4">DSM 21528</strain>
    </source>
</reference>
<dbReference type="GO" id="GO:0009279">
    <property type="term" value="C:cell outer membrane"/>
    <property type="evidence" value="ECO:0007669"/>
    <property type="project" value="TreeGrafter"/>
</dbReference>
<dbReference type="InterPro" id="IPR008969">
    <property type="entry name" value="CarboxyPept-like_regulatory"/>
</dbReference>
<dbReference type="Gene3D" id="2.60.40.1120">
    <property type="entry name" value="Carboxypeptidase-like, regulatory domain"/>
    <property type="match status" value="1"/>
</dbReference>